<dbReference type="PANTHER" id="PTHR16128:SF5">
    <property type="entry name" value="FAD_NAD(P)-BINDING OXIDOREDUCTASE FAMILY PROTEIN"/>
    <property type="match status" value="1"/>
</dbReference>
<evidence type="ECO:0000259" key="1">
    <source>
        <dbReference type="Pfam" id="PF01593"/>
    </source>
</evidence>
<sequence>MQNNSPINSCVVVGAGISGLLAARELQEAGWRVTVLDKGRGVGGRMATRRFGGANFDHGAQFFTVRGDRFRELVEGWVSAGAAAEWARGFAEARGRRDPDGHPRYRGTRGMTSIPKHLARDLDVRTGERAVHVGRGTEGWTVACESGETVSGGVLLLTAPVPQSIALAGSGGYALVGEARRRLEDVAYDPCLALMASLEGPSPVPEPGGVQIKGEPLDWIGDNARKGISESPGVTIHAGPKWSRRHFESAEEDITEALLSFAGDLLGADLASATVATSLARWRYSWVTSSHPERCLVACGDPPLVFCGDAFGQPKVEGAALSGLAAADRLLGREG</sequence>
<dbReference type="EMBL" id="CADCUZ010000129">
    <property type="protein sequence ID" value="CAA9430902.1"/>
    <property type="molecule type" value="Genomic_DNA"/>
</dbReference>
<protein>
    <submittedName>
        <fullName evidence="2">Renalase, oxidases 1,2-dihydro- and 1,6-dihydro-beta-NAD(P)H isomers back to NAD(P)</fullName>
        <ecNumber evidence="2">1.6.3.5</ecNumber>
    </submittedName>
</protein>
<dbReference type="AlphaFoldDB" id="A0A6J4Q3A8"/>
<dbReference type="Pfam" id="PF13450">
    <property type="entry name" value="NAD_binding_8"/>
    <property type="match status" value="1"/>
</dbReference>
<evidence type="ECO:0000313" key="2">
    <source>
        <dbReference type="EMBL" id="CAA9430902.1"/>
    </source>
</evidence>
<dbReference type="SUPFAM" id="SSF51905">
    <property type="entry name" value="FAD/NAD(P)-binding domain"/>
    <property type="match status" value="1"/>
</dbReference>
<proteinExistence type="predicted"/>
<dbReference type="EC" id="1.6.3.5" evidence="2"/>
<dbReference type="InterPro" id="IPR002937">
    <property type="entry name" value="Amino_oxidase"/>
</dbReference>
<name>A0A6J4Q3A8_9ACTN</name>
<organism evidence="2">
    <name type="scientific">uncultured Rubrobacteraceae bacterium</name>
    <dbReference type="NCBI Taxonomy" id="349277"/>
    <lineage>
        <taxon>Bacteria</taxon>
        <taxon>Bacillati</taxon>
        <taxon>Actinomycetota</taxon>
        <taxon>Rubrobacteria</taxon>
        <taxon>Rubrobacterales</taxon>
        <taxon>Rubrobacteraceae</taxon>
        <taxon>environmental samples</taxon>
    </lineage>
</organism>
<dbReference type="Gene3D" id="3.90.660.10">
    <property type="match status" value="1"/>
</dbReference>
<dbReference type="Gene3D" id="3.50.50.60">
    <property type="entry name" value="FAD/NAD(P)-binding domain"/>
    <property type="match status" value="1"/>
</dbReference>
<keyword evidence="2" id="KW-0560">Oxidoreductase</keyword>
<dbReference type="PANTHER" id="PTHR16128">
    <property type="entry name" value="FAD/NAD(P)-BINDING OXIDOREDUCTASE FAMILY PROTEIN"/>
    <property type="match status" value="1"/>
</dbReference>
<dbReference type="GO" id="GO:0016491">
    <property type="term" value="F:oxidoreductase activity"/>
    <property type="evidence" value="ECO:0007669"/>
    <property type="project" value="UniProtKB-KW"/>
</dbReference>
<gene>
    <name evidence="2" type="ORF">AVDCRST_MAG55-2652</name>
</gene>
<dbReference type="InterPro" id="IPR036188">
    <property type="entry name" value="FAD/NAD-bd_sf"/>
</dbReference>
<reference evidence="2" key="1">
    <citation type="submission" date="2020-02" db="EMBL/GenBank/DDBJ databases">
        <authorList>
            <person name="Meier V. D."/>
        </authorList>
    </citation>
    <scope>NUCLEOTIDE SEQUENCE</scope>
    <source>
        <strain evidence="2">AVDCRST_MAG55</strain>
    </source>
</reference>
<dbReference type="Pfam" id="PF01593">
    <property type="entry name" value="Amino_oxidase"/>
    <property type="match status" value="1"/>
</dbReference>
<feature type="domain" description="Amine oxidase" evidence="1">
    <location>
        <begin position="102"/>
        <end position="331"/>
    </location>
</feature>
<accession>A0A6J4Q3A8</accession>